<evidence type="ECO:0000313" key="1">
    <source>
        <dbReference type="EMBL" id="CAD8717078.1"/>
    </source>
</evidence>
<dbReference type="PANTHER" id="PTHR35313:SF1">
    <property type="entry name" value="NO EXINE FORMATION 1"/>
    <property type="match status" value="1"/>
</dbReference>
<proteinExistence type="predicted"/>
<name>A0A7S0SUC7_9CHLO</name>
<dbReference type="AlphaFoldDB" id="A0A7S0SUC7"/>
<accession>A0A7S0SUC7</accession>
<gene>
    <name evidence="1" type="ORF">MANT1106_LOCUS17603</name>
</gene>
<reference evidence="1" key="1">
    <citation type="submission" date="2021-01" db="EMBL/GenBank/DDBJ databases">
        <authorList>
            <person name="Corre E."/>
            <person name="Pelletier E."/>
            <person name="Niang G."/>
            <person name="Scheremetjew M."/>
            <person name="Finn R."/>
            <person name="Kale V."/>
            <person name="Holt S."/>
            <person name="Cochrane G."/>
            <person name="Meng A."/>
            <person name="Brown T."/>
            <person name="Cohen L."/>
        </authorList>
    </citation>
    <scope>NUCLEOTIDE SEQUENCE</scope>
    <source>
        <strain evidence="1">SL-175</strain>
    </source>
</reference>
<dbReference type="PANTHER" id="PTHR35313">
    <property type="entry name" value="NO EXINE FORMATION 1"/>
    <property type="match status" value="1"/>
</dbReference>
<sequence>MAAMSASWMPVVGNAATLIAFSTSAVLSSRVSPGSDHAVFALAPVLLLLHEDAVVFTSLLGAQRYAPPLSAVVASLCLSAVAHTLRGPVTAATALRGASRWPWVARNFAALLAATPNASCAANYLWTGARVSGVTLAVLGPLNALAAAVTDVHSVRLLAGVSLATGAWQFFMQRSVRIAGMRCL</sequence>
<dbReference type="EMBL" id="HBFC01029596">
    <property type="protein sequence ID" value="CAD8717078.1"/>
    <property type="molecule type" value="Transcribed_RNA"/>
</dbReference>
<organism evidence="1">
    <name type="scientific">Mantoniella antarctica</name>
    <dbReference type="NCBI Taxonomy" id="81844"/>
    <lineage>
        <taxon>Eukaryota</taxon>
        <taxon>Viridiplantae</taxon>
        <taxon>Chlorophyta</taxon>
        <taxon>Mamiellophyceae</taxon>
        <taxon>Mamiellales</taxon>
        <taxon>Mamiellaceae</taxon>
        <taxon>Mantoniella</taxon>
    </lineage>
</organism>
<protein>
    <submittedName>
        <fullName evidence="1">Uncharacterized protein</fullName>
    </submittedName>
</protein>